<accession>A0A9D4ESV2</accession>
<dbReference type="EMBL" id="JAIWYP010000008">
    <property type="protein sequence ID" value="KAH3785018.1"/>
    <property type="molecule type" value="Genomic_DNA"/>
</dbReference>
<organism evidence="2 3">
    <name type="scientific">Dreissena polymorpha</name>
    <name type="common">Zebra mussel</name>
    <name type="synonym">Mytilus polymorpha</name>
    <dbReference type="NCBI Taxonomy" id="45954"/>
    <lineage>
        <taxon>Eukaryota</taxon>
        <taxon>Metazoa</taxon>
        <taxon>Spiralia</taxon>
        <taxon>Lophotrochozoa</taxon>
        <taxon>Mollusca</taxon>
        <taxon>Bivalvia</taxon>
        <taxon>Autobranchia</taxon>
        <taxon>Heteroconchia</taxon>
        <taxon>Euheterodonta</taxon>
        <taxon>Imparidentia</taxon>
        <taxon>Neoheterodontei</taxon>
        <taxon>Myida</taxon>
        <taxon>Dreissenoidea</taxon>
        <taxon>Dreissenidae</taxon>
        <taxon>Dreissena</taxon>
    </lineage>
</organism>
<dbReference type="AlphaFoldDB" id="A0A9D4ESV2"/>
<protein>
    <submittedName>
        <fullName evidence="2">Uncharacterized protein</fullName>
    </submittedName>
</protein>
<proteinExistence type="predicted"/>
<evidence type="ECO:0000313" key="3">
    <source>
        <dbReference type="Proteomes" id="UP000828390"/>
    </source>
</evidence>
<feature type="signal peptide" evidence="1">
    <location>
        <begin position="1"/>
        <end position="20"/>
    </location>
</feature>
<evidence type="ECO:0000313" key="2">
    <source>
        <dbReference type="EMBL" id="KAH3785018.1"/>
    </source>
</evidence>
<evidence type="ECO:0000256" key="1">
    <source>
        <dbReference type="SAM" id="SignalP"/>
    </source>
</evidence>
<comment type="caution">
    <text evidence="2">The sequence shown here is derived from an EMBL/GenBank/DDBJ whole genome shotgun (WGS) entry which is preliminary data.</text>
</comment>
<keyword evidence="1" id="KW-0732">Signal</keyword>
<reference evidence="2" key="1">
    <citation type="journal article" date="2019" name="bioRxiv">
        <title>The Genome of the Zebra Mussel, Dreissena polymorpha: A Resource for Invasive Species Research.</title>
        <authorList>
            <person name="McCartney M.A."/>
            <person name="Auch B."/>
            <person name="Kono T."/>
            <person name="Mallez S."/>
            <person name="Zhang Y."/>
            <person name="Obille A."/>
            <person name="Becker A."/>
            <person name="Abrahante J.E."/>
            <person name="Garbe J."/>
            <person name="Badalamenti J.P."/>
            <person name="Herman A."/>
            <person name="Mangelson H."/>
            <person name="Liachko I."/>
            <person name="Sullivan S."/>
            <person name="Sone E.D."/>
            <person name="Koren S."/>
            <person name="Silverstein K.A.T."/>
            <person name="Beckman K.B."/>
            <person name="Gohl D.M."/>
        </authorList>
    </citation>
    <scope>NUCLEOTIDE SEQUENCE</scope>
    <source>
        <strain evidence="2">Duluth1</strain>
        <tissue evidence="2">Whole animal</tissue>
    </source>
</reference>
<reference evidence="2" key="2">
    <citation type="submission" date="2020-11" db="EMBL/GenBank/DDBJ databases">
        <authorList>
            <person name="McCartney M.A."/>
            <person name="Auch B."/>
            <person name="Kono T."/>
            <person name="Mallez S."/>
            <person name="Becker A."/>
            <person name="Gohl D.M."/>
            <person name="Silverstein K.A.T."/>
            <person name="Koren S."/>
            <person name="Bechman K.B."/>
            <person name="Herman A."/>
            <person name="Abrahante J.E."/>
            <person name="Garbe J."/>
        </authorList>
    </citation>
    <scope>NUCLEOTIDE SEQUENCE</scope>
    <source>
        <strain evidence="2">Duluth1</strain>
        <tissue evidence="2">Whole animal</tissue>
    </source>
</reference>
<dbReference type="Proteomes" id="UP000828390">
    <property type="component" value="Unassembled WGS sequence"/>
</dbReference>
<sequence>MHNTLSSILAITVLIVQSDANCDPTSFYSLPRAILPPAWRSQPIEIINMNNTAYLCRNFDCRFVTHEALAKRLPGSFFKITEYSMESGLRYVSQRPILKRSSNDTAGPCSLGIESDGDYCCPTTRYFTCFTTSQAIININTQSCLVFALSNMFQCVTSSACCGGGMCSGNGLSCRLEDSMQSLFAWNVVSNQLKFEMFQFPASCTCKSN</sequence>
<keyword evidence="3" id="KW-1185">Reference proteome</keyword>
<name>A0A9D4ESV2_DREPO</name>
<feature type="chain" id="PRO_5038484137" evidence="1">
    <location>
        <begin position="21"/>
        <end position="209"/>
    </location>
</feature>
<gene>
    <name evidence="2" type="ORF">DPMN_163101</name>
</gene>